<evidence type="ECO:0000313" key="2">
    <source>
        <dbReference type="Proteomes" id="UP000822688"/>
    </source>
</evidence>
<organism evidence="1 2">
    <name type="scientific">Ceratodon purpureus</name>
    <name type="common">Fire moss</name>
    <name type="synonym">Dicranum purpureum</name>
    <dbReference type="NCBI Taxonomy" id="3225"/>
    <lineage>
        <taxon>Eukaryota</taxon>
        <taxon>Viridiplantae</taxon>
        <taxon>Streptophyta</taxon>
        <taxon>Embryophyta</taxon>
        <taxon>Bryophyta</taxon>
        <taxon>Bryophytina</taxon>
        <taxon>Bryopsida</taxon>
        <taxon>Dicranidae</taxon>
        <taxon>Pseudoditrichales</taxon>
        <taxon>Ditrichaceae</taxon>
        <taxon>Ceratodon</taxon>
    </lineage>
</organism>
<feature type="non-terminal residue" evidence="1">
    <location>
        <position position="98"/>
    </location>
</feature>
<sequence length="98" mass="11454">MLLHQRFELQRIKSQESWWYTELNLLLLFPLFSREPLRTLAAIFKIESLNEQRFNVCTLGEGSPWTMPRILSSSSNPFSSRIRTELCKLVCNTTSSCL</sequence>
<proteinExistence type="predicted"/>
<name>A0A8T0HLQ1_CERPU</name>
<reference evidence="1" key="1">
    <citation type="submission" date="2020-06" db="EMBL/GenBank/DDBJ databases">
        <title>WGS assembly of Ceratodon purpureus strain R40.</title>
        <authorList>
            <person name="Carey S.B."/>
            <person name="Jenkins J."/>
            <person name="Shu S."/>
            <person name="Lovell J.T."/>
            <person name="Sreedasyam A."/>
            <person name="Maumus F."/>
            <person name="Tiley G.P."/>
            <person name="Fernandez-Pozo N."/>
            <person name="Barry K."/>
            <person name="Chen C."/>
            <person name="Wang M."/>
            <person name="Lipzen A."/>
            <person name="Daum C."/>
            <person name="Saski C.A."/>
            <person name="Payton A.C."/>
            <person name="Mcbreen J.C."/>
            <person name="Conrad R.E."/>
            <person name="Kollar L.M."/>
            <person name="Olsson S."/>
            <person name="Huttunen S."/>
            <person name="Landis J.B."/>
            <person name="Wickett N.J."/>
            <person name="Johnson M.G."/>
            <person name="Rensing S.A."/>
            <person name="Grimwood J."/>
            <person name="Schmutz J."/>
            <person name="Mcdaniel S.F."/>
        </authorList>
    </citation>
    <scope>NUCLEOTIDE SEQUENCE</scope>
    <source>
        <strain evidence="1">R40</strain>
    </source>
</reference>
<dbReference type="EMBL" id="CM026426">
    <property type="protein sequence ID" value="KAG0571736.1"/>
    <property type="molecule type" value="Genomic_DNA"/>
</dbReference>
<keyword evidence="2" id="KW-1185">Reference proteome</keyword>
<dbReference type="Proteomes" id="UP000822688">
    <property type="component" value="Chromosome V"/>
</dbReference>
<dbReference type="AlphaFoldDB" id="A0A8T0HLQ1"/>
<evidence type="ECO:0000313" key="1">
    <source>
        <dbReference type="EMBL" id="KAG0571736.1"/>
    </source>
</evidence>
<comment type="caution">
    <text evidence="1">The sequence shown here is derived from an EMBL/GenBank/DDBJ whole genome shotgun (WGS) entry which is preliminary data.</text>
</comment>
<accession>A0A8T0HLQ1</accession>
<protein>
    <submittedName>
        <fullName evidence="1">Uncharacterized protein</fullName>
    </submittedName>
</protein>
<gene>
    <name evidence="1" type="ORF">KC19_VG038400</name>
</gene>